<proteinExistence type="predicted"/>
<dbReference type="EMBL" id="PVNL01000102">
    <property type="protein sequence ID" value="PRQ04597.1"/>
    <property type="molecule type" value="Genomic_DNA"/>
</dbReference>
<accession>A0A2S9YHL0</accession>
<name>A0A2S9YHL0_9BACT</name>
<reference evidence="1 2" key="1">
    <citation type="submission" date="2018-03" db="EMBL/GenBank/DDBJ databases">
        <title>Draft Genome Sequences of the Obligatory Marine Myxobacteria Enhygromyxa salina SWB007.</title>
        <authorList>
            <person name="Poehlein A."/>
            <person name="Moghaddam J.A."/>
            <person name="Harms H."/>
            <person name="Alanjari M."/>
            <person name="Koenig G.M."/>
            <person name="Daniel R."/>
            <person name="Schaeberle T.F."/>
        </authorList>
    </citation>
    <scope>NUCLEOTIDE SEQUENCE [LARGE SCALE GENOMIC DNA]</scope>
    <source>
        <strain evidence="1 2">SWB007</strain>
    </source>
</reference>
<gene>
    <name evidence="1" type="ORF">ENSA7_50880</name>
</gene>
<sequence length="318" mass="35109">MATPAPRPRDVVLLGAQRFDSTLGSVVRGLECDGPIALITAGWRDREDEDEELRNHLACKTVNLRLYHRSDEVNARDGDLAKAHRAKQTTLRHKQDFYRIRLEHELAANHVIRQRRAPAEVLMEEEGASVAAIRALDAYHLTQCERVHQEFEQAEGLYERPVIKEHREQIAEALAGCNAVAIAGGHVAALLNRMRLFGIRELLTDQRVFAWSGGGMVVSERIVLFHDSPPQGPGASEVLGSGLGLVPGVVVLPHPRTRLRLDDPGRVGLLARRFDPAQCLAFPEGAHVTFHEGALVRPSAITRLCPDGSCTLLEEQPS</sequence>
<dbReference type="SUPFAM" id="SSF52317">
    <property type="entry name" value="Class I glutamine amidotransferase-like"/>
    <property type="match status" value="1"/>
</dbReference>
<evidence type="ECO:0008006" key="3">
    <source>
        <dbReference type="Google" id="ProtNLM"/>
    </source>
</evidence>
<comment type="caution">
    <text evidence="1">The sequence shown here is derived from an EMBL/GenBank/DDBJ whole genome shotgun (WGS) entry which is preliminary data.</text>
</comment>
<dbReference type="RefSeq" id="WP_146158126.1">
    <property type="nucleotide sequence ID" value="NZ_PVNL01000102.1"/>
</dbReference>
<protein>
    <recommendedName>
        <fullName evidence="3">Peptidase family S51</fullName>
    </recommendedName>
</protein>
<dbReference type="OrthoDB" id="4857326at2"/>
<dbReference type="InterPro" id="IPR029062">
    <property type="entry name" value="Class_I_gatase-like"/>
</dbReference>
<organism evidence="1 2">
    <name type="scientific">Enhygromyxa salina</name>
    <dbReference type="NCBI Taxonomy" id="215803"/>
    <lineage>
        <taxon>Bacteria</taxon>
        <taxon>Pseudomonadati</taxon>
        <taxon>Myxococcota</taxon>
        <taxon>Polyangia</taxon>
        <taxon>Nannocystales</taxon>
        <taxon>Nannocystaceae</taxon>
        <taxon>Enhygromyxa</taxon>
    </lineage>
</organism>
<dbReference type="Proteomes" id="UP000238823">
    <property type="component" value="Unassembled WGS sequence"/>
</dbReference>
<dbReference type="AlphaFoldDB" id="A0A2S9YHL0"/>
<dbReference type="Gene3D" id="3.40.50.880">
    <property type="match status" value="1"/>
</dbReference>
<evidence type="ECO:0000313" key="1">
    <source>
        <dbReference type="EMBL" id="PRQ04597.1"/>
    </source>
</evidence>
<evidence type="ECO:0000313" key="2">
    <source>
        <dbReference type="Proteomes" id="UP000238823"/>
    </source>
</evidence>